<dbReference type="eggNOG" id="COG3629">
    <property type="taxonomic scope" value="Bacteria"/>
</dbReference>
<dbReference type="Gene3D" id="1.25.40.10">
    <property type="entry name" value="Tetratricopeptide repeat domain"/>
    <property type="match status" value="1"/>
</dbReference>
<dbReference type="InterPro" id="IPR036388">
    <property type="entry name" value="WH-like_DNA-bd_sf"/>
</dbReference>
<feature type="domain" description="Bacterial transcriptional activator" evidence="3">
    <location>
        <begin position="95"/>
        <end position="241"/>
    </location>
</feature>
<dbReference type="InterPro" id="IPR005158">
    <property type="entry name" value="BTAD"/>
</dbReference>
<evidence type="ECO:0000313" key="4">
    <source>
        <dbReference type="EMBL" id="ACB86033.1"/>
    </source>
</evidence>
<dbReference type="PANTHER" id="PTHR35807">
    <property type="entry name" value="TRANSCRIPTIONAL REGULATOR REDD-RELATED"/>
    <property type="match status" value="1"/>
</dbReference>
<evidence type="ECO:0000256" key="1">
    <source>
        <dbReference type="ARBA" id="ARBA00005820"/>
    </source>
</evidence>
<dbReference type="HOGENOM" id="CLU_1146248_0_0_9"/>
<dbReference type="InterPro" id="IPR016032">
    <property type="entry name" value="Sig_transdc_resp-reg_C-effctor"/>
</dbReference>
<dbReference type="GO" id="GO:0003677">
    <property type="term" value="F:DNA binding"/>
    <property type="evidence" value="ECO:0007669"/>
    <property type="project" value="UniProtKB-KW"/>
</dbReference>
<dbReference type="Pfam" id="PF03704">
    <property type="entry name" value="BTAD"/>
    <property type="match status" value="1"/>
</dbReference>
<proteinExistence type="inferred from homology"/>
<dbReference type="SMART" id="SM01043">
    <property type="entry name" value="BTAD"/>
    <property type="match status" value="1"/>
</dbReference>
<dbReference type="Proteomes" id="UP000001683">
    <property type="component" value="Chromosome"/>
</dbReference>
<dbReference type="SUPFAM" id="SSF46894">
    <property type="entry name" value="C-terminal effector domain of the bipartite response regulators"/>
    <property type="match status" value="1"/>
</dbReference>
<evidence type="ECO:0000313" key="5">
    <source>
        <dbReference type="Proteomes" id="UP000001683"/>
    </source>
</evidence>
<dbReference type="Pfam" id="PF00486">
    <property type="entry name" value="Trans_reg_C"/>
    <property type="match status" value="1"/>
</dbReference>
<evidence type="ECO:0000256" key="2">
    <source>
        <dbReference type="ARBA" id="ARBA00023125"/>
    </source>
</evidence>
<dbReference type="AlphaFoldDB" id="B2A195"/>
<dbReference type="KEGG" id="nth:Nther_2470"/>
<accession>B2A195</accession>
<reference evidence="4 5" key="1">
    <citation type="submission" date="2008-04" db="EMBL/GenBank/DDBJ databases">
        <title>Complete sequence of chromosome of Natranaerobius thermophilus JW/NM-WN-LF.</title>
        <authorList>
            <consortium name="US DOE Joint Genome Institute"/>
            <person name="Copeland A."/>
            <person name="Lucas S."/>
            <person name="Lapidus A."/>
            <person name="Glavina del Rio T."/>
            <person name="Dalin E."/>
            <person name="Tice H."/>
            <person name="Bruce D."/>
            <person name="Goodwin L."/>
            <person name="Pitluck S."/>
            <person name="Chertkov O."/>
            <person name="Brettin T."/>
            <person name="Detter J.C."/>
            <person name="Han C."/>
            <person name="Kuske C.R."/>
            <person name="Schmutz J."/>
            <person name="Larimer F."/>
            <person name="Land M."/>
            <person name="Hauser L."/>
            <person name="Kyrpides N."/>
            <person name="Lykidis A."/>
            <person name="Mesbah N.M."/>
            <person name="Wiegel J."/>
        </authorList>
    </citation>
    <scope>NUCLEOTIDE SEQUENCE [LARGE SCALE GENOMIC DNA]</scope>
    <source>
        <strain evidence="5">ATCC BAA-1301 / DSM 18059 / JW/NM-WN-LF</strain>
    </source>
</reference>
<dbReference type="Gene3D" id="1.10.10.10">
    <property type="entry name" value="Winged helix-like DNA-binding domain superfamily/Winged helix DNA-binding domain"/>
    <property type="match status" value="1"/>
</dbReference>
<organism evidence="4 5">
    <name type="scientific">Natranaerobius thermophilus (strain ATCC BAA-1301 / DSM 18059 / JW/NM-WN-LF)</name>
    <dbReference type="NCBI Taxonomy" id="457570"/>
    <lineage>
        <taxon>Bacteria</taxon>
        <taxon>Bacillati</taxon>
        <taxon>Bacillota</taxon>
        <taxon>Clostridia</taxon>
        <taxon>Natranaerobiales</taxon>
        <taxon>Natranaerobiaceae</taxon>
        <taxon>Natranaerobius</taxon>
    </lineage>
</organism>
<dbReference type="GO" id="GO:0000160">
    <property type="term" value="P:phosphorelay signal transduction system"/>
    <property type="evidence" value="ECO:0007669"/>
    <property type="project" value="InterPro"/>
</dbReference>
<sequence>MKTNEEAFSDKHKRSNKVWELFKFLLINRNKRLHPNNIVEELWPDQEYIDPKDAVKSLVYRLRRLLKQHKSLKDHVFIDSSQGCYLFYLSEDSWVDIDEFESLSFKAKENNHKERETAMFYYHNAISLYRGTFLSEYPCKSWVFPIRQYYRRLYTNNLIDLVELLKETEEYRAIQNLCEKAFIIDLLIETEKIHVHYMEALVAEGQVADALSHFDFIKTVLEKELGIGPSDYMTEYYKSLKR</sequence>
<dbReference type="PANTHER" id="PTHR35807:SF2">
    <property type="entry name" value="TRANSCRIPTIONAL ACTIVATOR DOMAIN"/>
    <property type="match status" value="1"/>
</dbReference>
<dbReference type="InterPro" id="IPR011990">
    <property type="entry name" value="TPR-like_helical_dom_sf"/>
</dbReference>
<keyword evidence="2" id="KW-0238">DNA-binding</keyword>
<comment type="similarity">
    <text evidence="1">Belongs to the AfsR/DnrI/RedD regulatory family.</text>
</comment>
<name>B2A195_NATTJ</name>
<dbReference type="EMBL" id="CP001034">
    <property type="protein sequence ID" value="ACB86033.1"/>
    <property type="molecule type" value="Genomic_DNA"/>
</dbReference>
<protein>
    <submittedName>
        <fullName evidence="4">Response regulator receiver and SARP domain protein</fullName>
    </submittedName>
</protein>
<dbReference type="InterPro" id="IPR051677">
    <property type="entry name" value="AfsR-DnrI-RedD_regulator"/>
</dbReference>
<dbReference type="InParanoid" id="B2A195"/>
<dbReference type="RefSeq" id="WP_012448877.1">
    <property type="nucleotide sequence ID" value="NC_010718.1"/>
</dbReference>
<dbReference type="SUPFAM" id="SSF48452">
    <property type="entry name" value="TPR-like"/>
    <property type="match status" value="1"/>
</dbReference>
<gene>
    <name evidence="4" type="ordered locus">Nther_2470</name>
</gene>
<dbReference type="InterPro" id="IPR001867">
    <property type="entry name" value="OmpR/PhoB-type_DNA-bd"/>
</dbReference>
<dbReference type="GO" id="GO:0006355">
    <property type="term" value="P:regulation of DNA-templated transcription"/>
    <property type="evidence" value="ECO:0007669"/>
    <property type="project" value="InterPro"/>
</dbReference>
<keyword evidence="5" id="KW-1185">Reference proteome</keyword>
<evidence type="ECO:0000259" key="3">
    <source>
        <dbReference type="SMART" id="SM01043"/>
    </source>
</evidence>
<dbReference type="OrthoDB" id="142950at2"/>
<reference evidence="4 5" key="2">
    <citation type="journal article" date="2011" name="J. Bacteriol.">
        <title>Complete genome sequence of the anaerobic, halophilic alkalithermophile Natranaerobius thermophilus JW/NM-WN-LF.</title>
        <authorList>
            <person name="Zhao B."/>
            <person name="Mesbah N.M."/>
            <person name="Dalin E."/>
            <person name="Goodwin L."/>
            <person name="Nolan M."/>
            <person name="Pitluck S."/>
            <person name="Chertkov O."/>
            <person name="Brettin T.S."/>
            <person name="Han J."/>
            <person name="Larimer F.W."/>
            <person name="Land M.L."/>
            <person name="Hauser L."/>
            <person name="Kyrpides N."/>
            <person name="Wiegel J."/>
        </authorList>
    </citation>
    <scope>NUCLEOTIDE SEQUENCE [LARGE SCALE GENOMIC DNA]</scope>
    <source>
        <strain evidence="5">ATCC BAA-1301 / DSM 18059 / JW/NM-WN-LF</strain>
    </source>
</reference>